<feature type="compositionally biased region" description="Low complexity" evidence="1">
    <location>
        <begin position="322"/>
        <end position="342"/>
    </location>
</feature>
<evidence type="ECO:0008006" key="6">
    <source>
        <dbReference type="Google" id="ProtNLM"/>
    </source>
</evidence>
<feature type="chain" id="PRO_5020278709" description="Mid2 domain-containing protein" evidence="3">
    <location>
        <begin position="32"/>
        <end position="396"/>
    </location>
</feature>
<evidence type="ECO:0000256" key="1">
    <source>
        <dbReference type="SAM" id="MobiDB-lite"/>
    </source>
</evidence>
<keyword evidence="2" id="KW-0812">Transmembrane</keyword>
<proteinExistence type="predicted"/>
<reference evidence="4 5" key="1">
    <citation type="journal article" date="2019" name="Nat. Ecol. Evol.">
        <title>Megaphylogeny resolves global patterns of mushroom evolution.</title>
        <authorList>
            <person name="Varga T."/>
            <person name="Krizsan K."/>
            <person name="Foldi C."/>
            <person name="Dima B."/>
            <person name="Sanchez-Garcia M."/>
            <person name="Sanchez-Ramirez S."/>
            <person name="Szollosi G.J."/>
            <person name="Szarkandi J.G."/>
            <person name="Papp V."/>
            <person name="Albert L."/>
            <person name="Andreopoulos W."/>
            <person name="Angelini C."/>
            <person name="Antonin V."/>
            <person name="Barry K.W."/>
            <person name="Bougher N.L."/>
            <person name="Buchanan P."/>
            <person name="Buyck B."/>
            <person name="Bense V."/>
            <person name="Catcheside P."/>
            <person name="Chovatia M."/>
            <person name="Cooper J."/>
            <person name="Damon W."/>
            <person name="Desjardin D."/>
            <person name="Finy P."/>
            <person name="Geml J."/>
            <person name="Haridas S."/>
            <person name="Hughes K."/>
            <person name="Justo A."/>
            <person name="Karasinski D."/>
            <person name="Kautmanova I."/>
            <person name="Kiss B."/>
            <person name="Kocsube S."/>
            <person name="Kotiranta H."/>
            <person name="LaButti K.M."/>
            <person name="Lechner B.E."/>
            <person name="Liimatainen K."/>
            <person name="Lipzen A."/>
            <person name="Lukacs Z."/>
            <person name="Mihaltcheva S."/>
            <person name="Morgado L.N."/>
            <person name="Niskanen T."/>
            <person name="Noordeloos M.E."/>
            <person name="Ohm R.A."/>
            <person name="Ortiz-Santana B."/>
            <person name="Ovrebo C."/>
            <person name="Racz N."/>
            <person name="Riley R."/>
            <person name="Savchenko A."/>
            <person name="Shiryaev A."/>
            <person name="Soop K."/>
            <person name="Spirin V."/>
            <person name="Szebenyi C."/>
            <person name="Tomsovsky M."/>
            <person name="Tulloss R.E."/>
            <person name="Uehling J."/>
            <person name="Grigoriev I.V."/>
            <person name="Vagvolgyi C."/>
            <person name="Papp T."/>
            <person name="Martin F.M."/>
            <person name="Miettinen O."/>
            <person name="Hibbett D.S."/>
            <person name="Nagy L.G."/>
        </authorList>
    </citation>
    <scope>NUCLEOTIDE SEQUENCE [LARGE SCALE GENOMIC DNA]</scope>
    <source>
        <strain evidence="4 5">CBS 962.96</strain>
    </source>
</reference>
<organism evidence="4 5">
    <name type="scientific">Dendrothele bispora (strain CBS 962.96)</name>
    <dbReference type="NCBI Taxonomy" id="1314807"/>
    <lineage>
        <taxon>Eukaryota</taxon>
        <taxon>Fungi</taxon>
        <taxon>Dikarya</taxon>
        <taxon>Basidiomycota</taxon>
        <taxon>Agaricomycotina</taxon>
        <taxon>Agaricomycetes</taxon>
        <taxon>Agaricomycetidae</taxon>
        <taxon>Agaricales</taxon>
        <taxon>Agaricales incertae sedis</taxon>
        <taxon>Dendrothele</taxon>
    </lineage>
</organism>
<feature type="transmembrane region" description="Helical" evidence="2">
    <location>
        <begin position="214"/>
        <end position="238"/>
    </location>
</feature>
<evidence type="ECO:0000313" key="4">
    <source>
        <dbReference type="EMBL" id="THU77569.1"/>
    </source>
</evidence>
<keyword evidence="3" id="KW-0732">Signal</keyword>
<dbReference type="AlphaFoldDB" id="A0A4S8KPJ2"/>
<keyword evidence="2" id="KW-1133">Transmembrane helix</keyword>
<dbReference type="Proteomes" id="UP000297245">
    <property type="component" value="Unassembled WGS sequence"/>
</dbReference>
<feature type="compositionally biased region" description="Pro residues" evidence="1">
    <location>
        <begin position="267"/>
        <end position="278"/>
    </location>
</feature>
<feature type="region of interest" description="Disordered" evidence="1">
    <location>
        <begin position="260"/>
        <end position="292"/>
    </location>
</feature>
<feature type="compositionally biased region" description="Polar residues" evidence="1">
    <location>
        <begin position="169"/>
        <end position="188"/>
    </location>
</feature>
<feature type="region of interest" description="Disordered" evidence="1">
    <location>
        <begin position="166"/>
        <end position="210"/>
    </location>
</feature>
<name>A0A4S8KPJ2_DENBC</name>
<dbReference type="OrthoDB" id="3234968at2759"/>
<keyword evidence="2" id="KW-0472">Membrane</keyword>
<gene>
    <name evidence="4" type="ORF">K435DRAFT_88089</name>
</gene>
<evidence type="ECO:0000313" key="5">
    <source>
        <dbReference type="Proteomes" id="UP000297245"/>
    </source>
</evidence>
<dbReference type="Gene3D" id="2.60.120.260">
    <property type="entry name" value="Galactose-binding domain-like"/>
    <property type="match status" value="1"/>
</dbReference>
<keyword evidence="5" id="KW-1185">Reference proteome</keyword>
<evidence type="ECO:0000256" key="3">
    <source>
        <dbReference type="SAM" id="SignalP"/>
    </source>
</evidence>
<feature type="compositionally biased region" description="Low complexity" evidence="1">
    <location>
        <begin position="367"/>
        <end position="382"/>
    </location>
</feature>
<feature type="signal peptide" evidence="3">
    <location>
        <begin position="1"/>
        <end position="31"/>
    </location>
</feature>
<dbReference type="EMBL" id="ML180401">
    <property type="protein sequence ID" value="THU77569.1"/>
    <property type="molecule type" value="Genomic_DNA"/>
</dbReference>
<accession>A0A4S8KPJ2</accession>
<feature type="region of interest" description="Disordered" evidence="1">
    <location>
        <begin position="310"/>
        <end position="396"/>
    </location>
</feature>
<protein>
    <recommendedName>
        <fullName evidence="6">Mid2 domain-containing protein</fullName>
    </recommendedName>
</protein>
<sequence length="396" mass="41679">MAGQTRSPVFSPLLRFFTFVLVSNVWLSVQALRNITIDNSDPTVSYHSDDWSFDDSYASSATDHWSSISGASASVPFTGVAVYYQVHLYPSGLHTGALLSVDNYAETGVVMWDPDNDDYGDNFTDVWSMTGLPNGTHTLNVKFWDNGDNDYITLDTILVTQLEEGETAPNPTFNPISVDVSQTASGAESSSTSNFNDASSDNGAVSGSSSSNKALPIALGTVFGVLFLAAAIAAGFFFNRYRKNRAARTGFGNGNETNLLLSGGGGAPPPSAPAPAPAPFTYEPYNPNGGTQMQQQSLYAASNPTMSQYGYPVPMPAGTEPSTNSFHSPSPDSSASATHAPTMSRLINDPATMGYPLNAPTNGRLTSAFSSSQSSLYGPGSSVPGGAQMSSRLPEV</sequence>
<evidence type="ECO:0000256" key="2">
    <source>
        <dbReference type="SAM" id="Phobius"/>
    </source>
</evidence>
<feature type="compositionally biased region" description="Low complexity" evidence="1">
    <location>
        <begin position="189"/>
        <end position="210"/>
    </location>
</feature>